<dbReference type="SUPFAM" id="SSF46689">
    <property type="entry name" value="Homeodomain-like"/>
    <property type="match status" value="1"/>
</dbReference>
<dbReference type="Gene3D" id="1.10.357.10">
    <property type="entry name" value="Tetracycline Repressor, domain 2"/>
    <property type="match status" value="1"/>
</dbReference>
<reference evidence="4 5" key="1">
    <citation type="submission" date="2016-03" db="EMBL/GenBank/DDBJ databases">
        <title>Complete genome sequence of a soil Actinobacterium, Nocardioides dokdonensis FR1436.</title>
        <authorList>
            <person name="Kwon S.-K."/>
            <person name="Kim K."/>
            <person name="Kim J.F."/>
        </authorList>
    </citation>
    <scope>NUCLEOTIDE SEQUENCE [LARGE SCALE GENOMIC DNA]</scope>
    <source>
        <strain evidence="4 5">FR1436</strain>
    </source>
</reference>
<evidence type="ECO:0000259" key="3">
    <source>
        <dbReference type="PROSITE" id="PS50977"/>
    </source>
</evidence>
<evidence type="ECO:0000313" key="4">
    <source>
        <dbReference type="EMBL" id="ANH37778.1"/>
    </source>
</evidence>
<dbReference type="Pfam" id="PF00440">
    <property type="entry name" value="TetR_N"/>
    <property type="match status" value="1"/>
</dbReference>
<dbReference type="InterPro" id="IPR001647">
    <property type="entry name" value="HTH_TetR"/>
</dbReference>
<dbReference type="PATRIC" id="fig|1300347.3.peg.1339"/>
<dbReference type="AlphaFoldDB" id="A0A1A9GHL3"/>
<dbReference type="InterPro" id="IPR009057">
    <property type="entry name" value="Homeodomain-like_sf"/>
</dbReference>
<dbReference type="GO" id="GO:0003700">
    <property type="term" value="F:DNA-binding transcription factor activity"/>
    <property type="evidence" value="ECO:0007669"/>
    <property type="project" value="TreeGrafter"/>
</dbReference>
<evidence type="ECO:0000313" key="5">
    <source>
        <dbReference type="Proteomes" id="UP000077868"/>
    </source>
</evidence>
<protein>
    <submittedName>
        <fullName evidence="4">Nucleoid occlusion factor SlmA</fullName>
    </submittedName>
</protein>
<name>A0A1A9GHL3_9ACTN</name>
<dbReference type="KEGG" id="ndk:I601_1339"/>
<dbReference type="OrthoDB" id="4371863at2"/>
<dbReference type="GO" id="GO:0000976">
    <property type="term" value="F:transcription cis-regulatory region binding"/>
    <property type="evidence" value="ECO:0007669"/>
    <property type="project" value="TreeGrafter"/>
</dbReference>
<dbReference type="Proteomes" id="UP000077868">
    <property type="component" value="Chromosome"/>
</dbReference>
<feature type="domain" description="HTH tetR-type" evidence="3">
    <location>
        <begin position="1"/>
        <end position="59"/>
    </location>
</feature>
<dbReference type="PRINTS" id="PR00455">
    <property type="entry name" value="HTHTETR"/>
</dbReference>
<dbReference type="InterPro" id="IPR040611">
    <property type="entry name" value="AlkX_C"/>
</dbReference>
<dbReference type="EMBL" id="CP015079">
    <property type="protein sequence ID" value="ANH37778.1"/>
    <property type="molecule type" value="Genomic_DNA"/>
</dbReference>
<dbReference type="Pfam" id="PF18556">
    <property type="entry name" value="TetR_C_35"/>
    <property type="match status" value="1"/>
</dbReference>
<keyword evidence="5" id="KW-1185">Reference proteome</keyword>
<dbReference type="STRING" id="1300347.I601_1339"/>
<sequence>MRDRVVDAAVRLTTETGWSKVTMARLADEVGVSRQTVYNEVGTKAGLAEAMILRELDRFLATVTLAFDEHPDDLVEAIRGSSRAVLEVAPSNPLLHAVVSATHGADTELLPLLTTHAGSLLSAAKAVIVERIAPYDVALPAEQVDATIDMVVRVVLSHVMQPSGPAERTADQVAWIVARVLG</sequence>
<dbReference type="PANTHER" id="PTHR30055:SF146">
    <property type="entry name" value="HTH-TYPE TRANSCRIPTIONAL DUAL REGULATOR CECR"/>
    <property type="match status" value="1"/>
</dbReference>
<keyword evidence="1 2" id="KW-0238">DNA-binding</keyword>
<gene>
    <name evidence="4" type="primary">slmA_1</name>
    <name evidence="4" type="ORF">I601_1339</name>
</gene>
<accession>A0A1A9GHL3</accession>
<organism evidence="4 5">
    <name type="scientific">Nocardioides dokdonensis FR1436</name>
    <dbReference type="NCBI Taxonomy" id="1300347"/>
    <lineage>
        <taxon>Bacteria</taxon>
        <taxon>Bacillati</taxon>
        <taxon>Actinomycetota</taxon>
        <taxon>Actinomycetes</taxon>
        <taxon>Propionibacteriales</taxon>
        <taxon>Nocardioidaceae</taxon>
        <taxon>Nocardioides</taxon>
    </lineage>
</organism>
<feature type="DNA-binding region" description="H-T-H motif" evidence="2">
    <location>
        <begin position="22"/>
        <end position="41"/>
    </location>
</feature>
<dbReference type="PANTHER" id="PTHR30055">
    <property type="entry name" value="HTH-TYPE TRANSCRIPTIONAL REGULATOR RUTR"/>
    <property type="match status" value="1"/>
</dbReference>
<evidence type="ECO:0000256" key="2">
    <source>
        <dbReference type="PROSITE-ProRule" id="PRU00335"/>
    </source>
</evidence>
<dbReference type="InterPro" id="IPR050109">
    <property type="entry name" value="HTH-type_TetR-like_transc_reg"/>
</dbReference>
<proteinExistence type="predicted"/>
<evidence type="ECO:0000256" key="1">
    <source>
        <dbReference type="ARBA" id="ARBA00023125"/>
    </source>
</evidence>
<dbReference type="PROSITE" id="PS50977">
    <property type="entry name" value="HTH_TETR_2"/>
    <property type="match status" value="1"/>
</dbReference>